<gene>
    <name evidence="2" type="ORF">AVEN_163570_1</name>
</gene>
<reference evidence="2 3" key="1">
    <citation type="journal article" date="2019" name="Sci. Rep.">
        <title>Orb-weaving spider Araneus ventricosus genome elucidates the spidroin gene catalogue.</title>
        <authorList>
            <person name="Kono N."/>
            <person name="Nakamura H."/>
            <person name="Ohtoshi R."/>
            <person name="Moran D.A.P."/>
            <person name="Shinohara A."/>
            <person name="Yoshida Y."/>
            <person name="Fujiwara M."/>
            <person name="Mori M."/>
            <person name="Tomita M."/>
            <person name="Arakawa K."/>
        </authorList>
    </citation>
    <scope>NUCLEOTIDE SEQUENCE [LARGE SCALE GENOMIC DNA]</scope>
</reference>
<dbReference type="AlphaFoldDB" id="A0A4Y2LUQ9"/>
<evidence type="ECO:0000313" key="2">
    <source>
        <dbReference type="EMBL" id="GBN18518.1"/>
    </source>
</evidence>
<name>A0A4Y2LUQ9_ARAVE</name>
<organism evidence="2 3">
    <name type="scientific">Araneus ventricosus</name>
    <name type="common">Orbweaver spider</name>
    <name type="synonym">Epeira ventricosa</name>
    <dbReference type="NCBI Taxonomy" id="182803"/>
    <lineage>
        <taxon>Eukaryota</taxon>
        <taxon>Metazoa</taxon>
        <taxon>Ecdysozoa</taxon>
        <taxon>Arthropoda</taxon>
        <taxon>Chelicerata</taxon>
        <taxon>Arachnida</taxon>
        <taxon>Araneae</taxon>
        <taxon>Araneomorphae</taxon>
        <taxon>Entelegynae</taxon>
        <taxon>Araneoidea</taxon>
        <taxon>Araneidae</taxon>
        <taxon>Araneus</taxon>
    </lineage>
</organism>
<accession>A0A4Y2LUQ9</accession>
<dbReference type="Proteomes" id="UP000499080">
    <property type="component" value="Unassembled WGS sequence"/>
</dbReference>
<comment type="caution">
    <text evidence="2">The sequence shown here is derived from an EMBL/GenBank/DDBJ whole genome shotgun (WGS) entry which is preliminary data.</text>
</comment>
<feature type="compositionally biased region" description="Basic and acidic residues" evidence="1">
    <location>
        <begin position="7"/>
        <end position="38"/>
    </location>
</feature>
<evidence type="ECO:0000256" key="1">
    <source>
        <dbReference type="SAM" id="MobiDB-lite"/>
    </source>
</evidence>
<proteinExistence type="predicted"/>
<protein>
    <submittedName>
        <fullName evidence="2">Uncharacterized protein</fullName>
    </submittedName>
</protein>
<evidence type="ECO:0000313" key="3">
    <source>
        <dbReference type="Proteomes" id="UP000499080"/>
    </source>
</evidence>
<keyword evidence="3" id="KW-1185">Reference proteome</keyword>
<sequence>MELSCSRNRERLGPLAASDRRKADRETLSVSNKERPGTLEKSHIPNFNSLDGWVLELSCDRGVYWACCTLNHTWWPRVLPLAWCGSLER</sequence>
<feature type="region of interest" description="Disordered" evidence="1">
    <location>
        <begin position="1"/>
        <end position="38"/>
    </location>
</feature>
<dbReference type="EMBL" id="BGPR01006386">
    <property type="protein sequence ID" value="GBN18518.1"/>
    <property type="molecule type" value="Genomic_DNA"/>
</dbReference>